<feature type="domain" description="Peptidase M20 dimerisation" evidence="7">
    <location>
        <begin position="195"/>
        <end position="293"/>
    </location>
</feature>
<dbReference type="SUPFAM" id="SSF55031">
    <property type="entry name" value="Bacterial exopeptidase dimerisation domain"/>
    <property type="match status" value="1"/>
</dbReference>
<keyword evidence="5 8" id="KW-0378">Hydrolase</keyword>
<proteinExistence type="inferred from homology"/>
<dbReference type="PANTHER" id="PTHR32494">
    <property type="entry name" value="ALLANTOATE DEIMINASE-RELATED"/>
    <property type="match status" value="1"/>
</dbReference>
<comment type="similarity">
    <text evidence="2">Belongs to the peptidase M20 family.</text>
</comment>
<dbReference type="PROSITE" id="PS00758">
    <property type="entry name" value="ARGE_DAPE_CPG2_1"/>
    <property type="match status" value="1"/>
</dbReference>
<accession>A0ABP9QLD4</accession>
<dbReference type="InterPro" id="IPR036264">
    <property type="entry name" value="Bact_exopeptidase_dim_dom"/>
</dbReference>
<dbReference type="PIRSF" id="PIRSF001235">
    <property type="entry name" value="Amidase_carbamoylase"/>
    <property type="match status" value="1"/>
</dbReference>
<dbReference type="Gene3D" id="3.40.630.10">
    <property type="entry name" value="Zn peptidases"/>
    <property type="match status" value="1"/>
</dbReference>
<organism evidence="8 9">
    <name type="scientific">Pseudonocardia eucalypti</name>
    <dbReference type="NCBI Taxonomy" id="648755"/>
    <lineage>
        <taxon>Bacteria</taxon>
        <taxon>Bacillati</taxon>
        <taxon>Actinomycetota</taxon>
        <taxon>Actinomycetes</taxon>
        <taxon>Pseudonocardiales</taxon>
        <taxon>Pseudonocardiaceae</taxon>
        <taxon>Pseudonocardia</taxon>
    </lineage>
</organism>
<dbReference type="SUPFAM" id="SSF53187">
    <property type="entry name" value="Zn-dependent exopeptidases"/>
    <property type="match status" value="1"/>
</dbReference>
<evidence type="ECO:0000256" key="4">
    <source>
        <dbReference type="ARBA" id="ARBA00022723"/>
    </source>
</evidence>
<comment type="caution">
    <text evidence="8">The sequence shown here is derived from an EMBL/GenBank/DDBJ whole genome shotgun (WGS) entry which is preliminary data.</text>
</comment>
<sequence>MAEVGGSPGGGVTRLALTEADVRGRRLVESWLAEIGCEITHDAIGNTFAELPGTEPRLAPVLLGSHLDTVAEAGRFDGCLGVLGAVEVLRAVAAGPRPPRTLAAAVFTDEEGARFGRDLLGSSVACGLLDPAQAYGLADADGSTVGTELRTHGLPGTAPVLADRPPHAYLETHIEQGPVLLRAGLPVAAVAGVVGTSWTRIALAGAAAHAGATPMELRRDPGLAMAALRLRLHELAGERPGLTCAVGEMRTHPGLVNVVPGTAGLSVDLRAAEEAVLAEAEEAVRPLAEEAAATYGCAVTGCERTSRTAPVAFHPATVERVADRIGARGIPVRRLWSGAGHDAQLLAGICPTAMVFVRGQRDGVSHSPREWSLPEDCALGVQLMAEVAAELVTQ</sequence>
<dbReference type="CDD" id="cd03884">
    <property type="entry name" value="M20_bAS"/>
    <property type="match status" value="1"/>
</dbReference>
<dbReference type="InterPro" id="IPR011650">
    <property type="entry name" value="Peptidase_M20_dimer"/>
</dbReference>
<comment type="subunit">
    <text evidence="3">Homodimer.</text>
</comment>
<evidence type="ECO:0000313" key="9">
    <source>
        <dbReference type="Proteomes" id="UP001428817"/>
    </source>
</evidence>
<dbReference type="GO" id="GO:0016787">
    <property type="term" value="F:hydrolase activity"/>
    <property type="evidence" value="ECO:0007669"/>
    <property type="project" value="UniProtKB-KW"/>
</dbReference>
<evidence type="ECO:0000256" key="6">
    <source>
        <dbReference type="ARBA" id="ARBA00023211"/>
    </source>
</evidence>
<evidence type="ECO:0000313" key="8">
    <source>
        <dbReference type="EMBL" id="GAA5163793.1"/>
    </source>
</evidence>
<dbReference type="Proteomes" id="UP001428817">
    <property type="component" value="Unassembled WGS sequence"/>
</dbReference>
<gene>
    <name evidence="8" type="ORF">GCM10023321_51220</name>
</gene>
<reference evidence="9" key="1">
    <citation type="journal article" date="2019" name="Int. J. Syst. Evol. Microbiol.">
        <title>The Global Catalogue of Microorganisms (GCM) 10K type strain sequencing project: providing services to taxonomists for standard genome sequencing and annotation.</title>
        <authorList>
            <consortium name="The Broad Institute Genomics Platform"/>
            <consortium name="The Broad Institute Genome Sequencing Center for Infectious Disease"/>
            <person name="Wu L."/>
            <person name="Ma J."/>
        </authorList>
    </citation>
    <scope>NUCLEOTIDE SEQUENCE [LARGE SCALE GENOMIC DNA]</scope>
    <source>
        <strain evidence="9">JCM 18303</strain>
    </source>
</reference>
<keyword evidence="4" id="KW-0479">Metal-binding</keyword>
<dbReference type="Gene3D" id="3.30.70.360">
    <property type="match status" value="1"/>
</dbReference>
<name>A0ABP9QLD4_9PSEU</name>
<evidence type="ECO:0000259" key="7">
    <source>
        <dbReference type="Pfam" id="PF07687"/>
    </source>
</evidence>
<protein>
    <submittedName>
        <fullName evidence="8">Zn-dependent hydrolase</fullName>
    </submittedName>
</protein>
<evidence type="ECO:0000256" key="3">
    <source>
        <dbReference type="ARBA" id="ARBA00011738"/>
    </source>
</evidence>
<keyword evidence="9" id="KW-1185">Reference proteome</keyword>
<dbReference type="InterPro" id="IPR002933">
    <property type="entry name" value="Peptidase_M20"/>
</dbReference>
<dbReference type="InterPro" id="IPR001261">
    <property type="entry name" value="ArgE/DapE_CS"/>
</dbReference>
<evidence type="ECO:0000256" key="1">
    <source>
        <dbReference type="ARBA" id="ARBA00001936"/>
    </source>
</evidence>
<keyword evidence="6" id="KW-0464">Manganese</keyword>
<dbReference type="InterPro" id="IPR010158">
    <property type="entry name" value="Amidase_Cbmase"/>
</dbReference>
<dbReference type="NCBIfam" id="TIGR01879">
    <property type="entry name" value="hydantase"/>
    <property type="match status" value="1"/>
</dbReference>
<comment type="cofactor">
    <cofactor evidence="1">
        <name>Mn(2+)</name>
        <dbReference type="ChEBI" id="CHEBI:29035"/>
    </cofactor>
</comment>
<evidence type="ECO:0000256" key="5">
    <source>
        <dbReference type="ARBA" id="ARBA00022801"/>
    </source>
</evidence>
<dbReference type="Pfam" id="PF07687">
    <property type="entry name" value="M20_dimer"/>
    <property type="match status" value="1"/>
</dbReference>
<evidence type="ECO:0000256" key="2">
    <source>
        <dbReference type="ARBA" id="ARBA00006153"/>
    </source>
</evidence>
<dbReference type="PANTHER" id="PTHR32494:SF19">
    <property type="entry name" value="ALLANTOATE DEIMINASE-RELATED"/>
    <property type="match status" value="1"/>
</dbReference>
<dbReference type="Pfam" id="PF01546">
    <property type="entry name" value="Peptidase_M20"/>
    <property type="match status" value="1"/>
</dbReference>
<dbReference type="EMBL" id="BAABJP010000030">
    <property type="protein sequence ID" value="GAA5163793.1"/>
    <property type="molecule type" value="Genomic_DNA"/>
</dbReference>